<evidence type="ECO:0000256" key="2">
    <source>
        <dbReference type="SAM" id="Phobius"/>
    </source>
</evidence>
<dbReference type="NCBIfam" id="TIGR00350">
    <property type="entry name" value="lytR_cpsA_psr"/>
    <property type="match status" value="1"/>
</dbReference>
<dbReference type="Gene3D" id="3.40.630.190">
    <property type="entry name" value="LCP protein"/>
    <property type="match status" value="1"/>
</dbReference>
<dbReference type="PATRIC" id="fig|742734.4.peg.2411"/>
<evidence type="ECO:0000313" key="4">
    <source>
        <dbReference type="EMBL" id="KMW20224.1"/>
    </source>
</evidence>
<evidence type="ECO:0000259" key="3">
    <source>
        <dbReference type="Pfam" id="PF03816"/>
    </source>
</evidence>
<dbReference type="AlphaFoldDB" id="A0A0J9C6Z9"/>
<dbReference type="PANTHER" id="PTHR33392">
    <property type="entry name" value="POLYISOPRENYL-TEICHOIC ACID--PEPTIDOGLYCAN TEICHOIC ACID TRANSFERASE TAGU"/>
    <property type="match status" value="1"/>
</dbReference>
<sequence>MSWLRNHRTTVYRIGIGIAALAIVAFIWAGIGLYRQRKAIEAEIAARNYAAQSANQSGGQSGGQNDTYLFSGDIVTYNGRKYRRNSYVKAILCMGVDRAGEMTEKTTTGFGGQADGLFLIAQDTVRNTLKILMIPRDTMTDITLTDLSGNELGKDLQHLNLAYAYGDGREKSCEYMVEAVSGLLGGLKIEWYLAADTSAISMLNDEVGGVAVTIETDGMEKRDPALIKGETVTLKGKQAEIFVRFRDIHVDHSALFRMDQQQQYIKSFFETVQKGASHDNGLVVRLFDKVQDYMVTNMAKDQYLKIAMDAVGNGKLSDEDFYTVPGEGVVTPRYDEFYADKDALTPVILELFYRELE</sequence>
<dbReference type="GeneID" id="93161819"/>
<feature type="domain" description="Cell envelope-related transcriptional attenuator" evidence="3">
    <location>
        <begin position="114"/>
        <end position="273"/>
    </location>
</feature>
<organism evidence="4 5">
    <name type="scientific">[Clostridium] citroniae WAL-19142</name>
    <dbReference type="NCBI Taxonomy" id="742734"/>
    <lineage>
        <taxon>Bacteria</taxon>
        <taxon>Bacillati</taxon>
        <taxon>Bacillota</taxon>
        <taxon>Clostridia</taxon>
        <taxon>Lachnospirales</taxon>
        <taxon>Lachnospiraceae</taxon>
        <taxon>Enterocloster</taxon>
    </lineage>
</organism>
<keyword evidence="2" id="KW-0812">Transmembrane</keyword>
<dbReference type="RefSeq" id="WP_045092866.1">
    <property type="nucleotide sequence ID" value="NZ_KQ235877.1"/>
</dbReference>
<accession>A0A0J9C6Z9</accession>
<proteinExistence type="inferred from homology"/>
<dbReference type="InterPro" id="IPR004474">
    <property type="entry name" value="LytR_CpsA_psr"/>
</dbReference>
<reference evidence="4 5" key="1">
    <citation type="submission" date="2011-04" db="EMBL/GenBank/DDBJ databases">
        <title>The Genome Sequence of Clostridium citroniae WAL-19142.</title>
        <authorList>
            <consortium name="The Broad Institute Genome Sequencing Platform"/>
            <person name="Earl A."/>
            <person name="Ward D."/>
            <person name="Feldgarden M."/>
            <person name="Gevers D."/>
            <person name="Warren Y.A."/>
            <person name="Tyrrell K.L."/>
            <person name="Citron D.M."/>
            <person name="Goldstein E.J."/>
            <person name="Daigneault M."/>
            <person name="Allen-Vercoe E."/>
            <person name="Young S.K."/>
            <person name="Zeng Q."/>
            <person name="Gargeya S."/>
            <person name="Fitzgerald M."/>
            <person name="Haas B."/>
            <person name="Abouelleil A."/>
            <person name="Alvarado L."/>
            <person name="Arachchi H.M."/>
            <person name="Berlin A."/>
            <person name="Brown A."/>
            <person name="Chapman S.B."/>
            <person name="Chen Z."/>
            <person name="Dunbar C."/>
            <person name="Freedman E."/>
            <person name="Gearin G."/>
            <person name="Gellesch M."/>
            <person name="Goldberg J."/>
            <person name="Griggs A."/>
            <person name="Gujja S."/>
            <person name="Heilman E.R."/>
            <person name="Heiman D."/>
            <person name="Howarth C."/>
            <person name="Larson L."/>
            <person name="Lui A."/>
            <person name="MacDonald P.J."/>
            <person name="Mehta T."/>
            <person name="Montmayeur A."/>
            <person name="Murphy C."/>
            <person name="Neiman D."/>
            <person name="Pearson M."/>
            <person name="Priest M."/>
            <person name="Roberts A."/>
            <person name="Saif S."/>
            <person name="Shea T."/>
            <person name="Shenoy N."/>
            <person name="Sisk P."/>
            <person name="Stolte C."/>
            <person name="Sykes S."/>
            <person name="White J."/>
            <person name="Yandava C."/>
            <person name="Wortman J."/>
            <person name="Nusbaum C."/>
            <person name="Birren B."/>
        </authorList>
    </citation>
    <scope>NUCLEOTIDE SEQUENCE [LARGE SCALE GENOMIC DNA]</scope>
    <source>
        <strain evidence="4 5">WAL-19142</strain>
    </source>
</reference>
<evidence type="ECO:0000313" key="5">
    <source>
        <dbReference type="Proteomes" id="UP000037392"/>
    </source>
</evidence>
<keyword evidence="2" id="KW-0472">Membrane</keyword>
<dbReference type="Proteomes" id="UP000037392">
    <property type="component" value="Unassembled WGS sequence"/>
</dbReference>
<evidence type="ECO:0000256" key="1">
    <source>
        <dbReference type="ARBA" id="ARBA00006068"/>
    </source>
</evidence>
<dbReference type="Pfam" id="PF03816">
    <property type="entry name" value="LytR_cpsA_psr"/>
    <property type="match status" value="1"/>
</dbReference>
<dbReference type="InterPro" id="IPR050922">
    <property type="entry name" value="LytR/CpsA/Psr_CW_biosynth"/>
</dbReference>
<feature type="transmembrane region" description="Helical" evidence="2">
    <location>
        <begin position="12"/>
        <end position="34"/>
    </location>
</feature>
<dbReference type="EMBL" id="ADLK01000019">
    <property type="protein sequence ID" value="KMW20224.1"/>
    <property type="molecule type" value="Genomic_DNA"/>
</dbReference>
<gene>
    <name evidence="4" type="ORF">HMPREF9470_02239</name>
</gene>
<dbReference type="PANTHER" id="PTHR33392:SF6">
    <property type="entry name" value="POLYISOPRENYL-TEICHOIC ACID--PEPTIDOGLYCAN TEICHOIC ACID TRANSFERASE TAGU"/>
    <property type="match status" value="1"/>
</dbReference>
<keyword evidence="2" id="KW-1133">Transmembrane helix</keyword>
<dbReference type="OrthoDB" id="3172933at2"/>
<name>A0A0J9C6Z9_9FIRM</name>
<comment type="similarity">
    <text evidence="1">Belongs to the LytR/CpsA/Psr (LCP) family.</text>
</comment>
<comment type="caution">
    <text evidence="4">The sequence shown here is derived from an EMBL/GenBank/DDBJ whole genome shotgun (WGS) entry which is preliminary data.</text>
</comment>
<protein>
    <recommendedName>
        <fullName evidence="3">Cell envelope-related transcriptional attenuator domain-containing protein</fullName>
    </recommendedName>
</protein>